<dbReference type="InterPro" id="IPR014001">
    <property type="entry name" value="Helicase_ATP-bd"/>
</dbReference>
<reference evidence="8 9" key="1">
    <citation type="submission" date="2023-11" db="EMBL/GenBank/DDBJ databases">
        <title>Dfirmibasis_genome.</title>
        <authorList>
            <person name="Edelbroek B."/>
            <person name="Kjellin J."/>
            <person name="Jerlstrom-Hultqvist J."/>
            <person name="Soderbom F."/>
        </authorList>
    </citation>
    <scope>NUCLEOTIDE SEQUENCE [LARGE SCALE GENOMIC DNA]</scope>
    <source>
        <strain evidence="8 9">TNS-C-14</strain>
    </source>
</reference>
<organism evidence="8 9">
    <name type="scientific">Dictyostelium firmibasis</name>
    <dbReference type="NCBI Taxonomy" id="79012"/>
    <lineage>
        <taxon>Eukaryota</taxon>
        <taxon>Amoebozoa</taxon>
        <taxon>Evosea</taxon>
        <taxon>Eumycetozoa</taxon>
        <taxon>Dictyostelia</taxon>
        <taxon>Dictyosteliales</taxon>
        <taxon>Dictyosteliaceae</taxon>
        <taxon>Dictyostelium</taxon>
    </lineage>
</organism>
<feature type="domain" description="Helicase ATP-binding" evidence="6">
    <location>
        <begin position="798"/>
        <end position="971"/>
    </location>
</feature>
<dbReference type="GO" id="GO:0003676">
    <property type="term" value="F:nucleic acid binding"/>
    <property type="evidence" value="ECO:0007669"/>
    <property type="project" value="InterPro"/>
</dbReference>
<dbReference type="PANTHER" id="PTHR44533:SF4">
    <property type="entry name" value="DEAD_H RNA HELICASE, PUTATIVE-RELATED"/>
    <property type="match status" value="1"/>
</dbReference>
<dbReference type="GO" id="GO:0016787">
    <property type="term" value="F:hydrolase activity"/>
    <property type="evidence" value="ECO:0007669"/>
    <property type="project" value="UniProtKB-KW"/>
</dbReference>
<feature type="compositionally biased region" description="Basic and acidic residues" evidence="5">
    <location>
        <begin position="1371"/>
        <end position="1396"/>
    </location>
</feature>
<evidence type="ECO:0000259" key="7">
    <source>
        <dbReference type="PROSITE" id="PS51194"/>
    </source>
</evidence>
<evidence type="ECO:0000256" key="1">
    <source>
        <dbReference type="ARBA" id="ARBA00022741"/>
    </source>
</evidence>
<dbReference type="EMBL" id="JAVFKY010000001">
    <property type="protein sequence ID" value="KAK5582857.1"/>
    <property type="molecule type" value="Genomic_DNA"/>
</dbReference>
<proteinExistence type="predicted"/>
<name>A0AAN7U119_9MYCE</name>
<gene>
    <name evidence="8" type="ORF">RB653_004446</name>
</gene>
<evidence type="ECO:0000256" key="4">
    <source>
        <dbReference type="ARBA" id="ARBA00022840"/>
    </source>
</evidence>
<evidence type="ECO:0000313" key="9">
    <source>
        <dbReference type="Proteomes" id="UP001344447"/>
    </source>
</evidence>
<evidence type="ECO:0000313" key="8">
    <source>
        <dbReference type="EMBL" id="KAK5582857.1"/>
    </source>
</evidence>
<dbReference type="GO" id="GO:0005524">
    <property type="term" value="F:ATP binding"/>
    <property type="evidence" value="ECO:0007669"/>
    <property type="project" value="UniProtKB-KW"/>
</dbReference>
<dbReference type="PANTHER" id="PTHR44533">
    <property type="entry name" value="DEAD/H RNA HELICASE, PUTATIVE-RELATED"/>
    <property type="match status" value="1"/>
</dbReference>
<keyword evidence="9" id="KW-1185">Reference proteome</keyword>
<keyword evidence="1" id="KW-0547">Nucleotide-binding</keyword>
<dbReference type="SMART" id="SM00490">
    <property type="entry name" value="HELICc"/>
    <property type="match status" value="1"/>
</dbReference>
<feature type="region of interest" description="Disordered" evidence="5">
    <location>
        <begin position="1361"/>
        <end position="1403"/>
    </location>
</feature>
<dbReference type="PROSITE" id="PS51194">
    <property type="entry name" value="HELICASE_CTER"/>
    <property type="match status" value="1"/>
</dbReference>
<keyword evidence="4" id="KW-0067">ATP-binding</keyword>
<dbReference type="Pfam" id="PF00270">
    <property type="entry name" value="DEAD"/>
    <property type="match status" value="1"/>
</dbReference>
<keyword evidence="2" id="KW-0378">Hydrolase</keyword>
<feature type="region of interest" description="Disordered" evidence="5">
    <location>
        <begin position="1415"/>
        <end position="1459"/>
    </location>
</feature>
<comment type="caution">
    <text evidence="8">The sequence shown here is derived from an EMBL/GenBank/DDBJ whole genome shotgun (WGS) entry which is preliminary data.</text>
</comment>
<feature type="domain" description="Helicase C-terminal" evidence="7">
    <location>
        <begin position="1202"/>
        <end position="1349"/>
    </location>
</feature>
<dbReference type="FunFam" id="3.40.50.300:FF:001039">
    <property type="entry name" value="ATP-dependent RNA helicase DDX60"/>
    <property type="match status" value="1"/>
</dbReference>
<evidence type="ECO:0000256" key="5">
    <source>
        <dbReference type="SAM" id="MobiDB-lite"/>
    </source>
</evidence>
<feature type="compositionally biased region" description="Basic and acidic residues" evidence="5">
    <location>
        <begin position="549"/>
        <end position="562"/>
    </location>
</feature>
<keyword evidence="3" id="KW-0347">Helicase</keyword>
<dbReference type="InterPro" id="IPR027417">
    <property type="entry name" value="P-loop_NTPase"/>
</dbReference>
<protein>
    <submittedName>
        <fullName evidence="8">Uncharacterized protein</fullName>
    </submittedName>
</protein>
<dbReference type="InterPro" id="IPR052431">
    <property type="entry name" value="SKI2_subfamily_helicases"/>
</dbReference>
<sequence>METTFNNALVLGDLLYPTQTYNVLSDFGADEPFLIDGDSLILYLFSSFNISSNNKKDKQLLSTDKCQSILFFHYFESFIANVLNRKTKFQIFFIEENQYFYKNNSLKLIRKLCIDYYINDKTKVINNPNIQFTLIKSKWWEDFSGIESFLLENMFSFMLVLFPTENFFDSYYQTNIQEVFILKTLKFLDYVVEFNSISFEGSSIETTIYGKGSLFQRGYSYFCDDQVFEQIDTLYNNELENFNSDKIKFKDQNQFLFNNRNDNYQQLEQEIRDNDLKVKLFISTLSKSKSSSILNRVYCIYLVLLESLSIRDRGFILPSNYKIHEDVIDYLENISYKTLLYSQDNQEIMVDLDSMDFKLFYQILIQIQSRLPKNLKELSDIFGDEVIVKCVLIWENVKNGIGEFGDFELFSKFYDDNNNLDDIIKEMKKRTSEINSIDGRIYSVENDFIRSVAPQANEYLKPYKNDNYLDTESTINTRFIDDYHYHSTLSIEPDAFSIKLKETTFKTKKHKQRAEDKSVGSFKKYADSLNDPRNILIINKLNPTKEELEKERIKKEKEDSKKSYRKHSTPISTLKPKNEIDKLLESKINLNKKRYESELVDCKSSKTFLKFLNNFDLLTLLPELYLQYFDQLISFLDEQREGLIEEKKRQVLLDRKQQSKAKTLIELSEDEQKEIENSFELSVKEKSQYYQMVQKYLRLFITERSKVLTPKLETDFAKRLYVISKSLIGLADLSNFINDHWVLKKSKLDESDVGNQQSKNSIEFQLRYSPDTLIRNTGSVEDSRVRHFKPDAWQVELLDIVDKRESALICASTSSGKTFISFYCFEQILKESNDGIVVFVCPTKALVNQMYAEVLGRYEKNYQAINHRPSNNKMVGVFTRDFRLNIETCQILITVPQCLEILFLSIMNTHFIQRCRYIIFDEVHQIASSIDGAVWERLLVFNPAPFLALSATLGNLTDFHNFLKKIDPERKVGLIHYQSRFNDLKNFFLSKDKHSNSTSSYSLEPLHPMATLDQKKTGLSDISPDLKLIAGEAIQMYQVLKEKFGYQRVKHLDPIQYFANIPNKQFNLEKQHVEKYQTELKQFYTGLPSLAEKQLVVKALTSQKYNESLKFDWVSDITNIVLDLQKRELLPALFFSFNRTLCSILAQKVYSQVISRNTNPNIIEQKKQLDLAIEKHEKLLGRALADLEPNDPEKMELERLRAKRASLDFLKPQFGSLLSSDIDEKVKKDPLANALSQGIAAHHSGCDKNYLRNVEYLFRSKKIQVVFATATLAVGVNAPAKSVVFLGDSPYLNVLTSKQCAGRAGRRGFDNYGNVIFVGLPKQKINRLLNSRLSNIIGNSVVSPSLCLTLVSRYDYSINGSNNKSTQPNLEKLKLNEEKSKEDKDKEKEKETEKTKVIISDNWDDDEDDNKKEIIVADNWDDDDEEDNKKGIEKTSTPNSTSTSISTSSSTSTSTTTTTTTTKKLCAEDKIDIQILKKSTKSLLNNSFFLSDPLQVQFQFLFSIDYLYRENYLSKDCVPIDNFSGIVTHLSYLEPYNFSFVSLLKGGVFDNLPTTEKECDYYIIHILSYLFCVQNVPSVYVRSPSILVLPPLPQSVQNVIKDHNTRLLKTFSTYLYIYNQYLKTHNDFLPFSNGSSLETTTTSTIVNKWNENLKELKPSTQNFKTSELLSGVFKVSNLKKLKTILGSNSYFSTRILPYCDINGSPINSYLLDFFKHSQKKPLIEDNKIKESDLWTLLKDFSLILKVIATALLRRNPDSPISLAFSGVATRYIKKFGDNFNF</sequence>
<feature type="region of interest" description="Disordered" evidence="5">
    <location>
        <begin position="549"/>
        <end position="572"/>
    </location>
</feature>
<evidence type="ECO:0000256" key="2">
    <source>
        <dbReference type="ARBA" id="ARBA00022801"/>
    </source>
</evidence>
<dbReference type="InterPro" id="IPR011545">
    <property type="entry name" value="DEAD/DEAH_box_helicase_dom"/>
</dbReference>
<feature type="compositionally biased region" description="Low complexity" evidence="5">
    <location>
        <begin position="1435"/>
        <end position="1459"/>
    </location>
</feature>
<dbReference type="GO" id="GO:0005737">
    <property type="term" value="C:cytoplasm"/>
    <property type="evidence" value="ECO:0007669"/>
    <property type="project" value="TreeGrafter"/>
</dbReference>
<dbReference type="SMART" id="SM00487">
    <property type="entry name" value="DEXDc"/>
    <property type="match status" value="1"/>
</dbReference>
<evidence type="ECO:0000256" key="3">
    <source>
        <dbReference type="ARBA" id="ARBA00022806"/>
    </source>
</evidence>
<dbReference type="Proteomes" id="UP001344447">
    <property type="component" value="Unassembled WGS sequence"/>
</dbReference>
<dbReference type="Pfam" id="PF00271">
    <property type="entry name" value="Helicase_C"/>
    <property type="match status" value="1"/>
</dbReference>
<dbReference type="GO" id="GO:0004386">
    <property type="term" value="F:helicase activity"/>
    <property type="evidence" value="ECO:0007669"/>
    <property type="project" value="UniProtKB-KW"/>
</dbReference>
<dbReference type="SUPFAM" id="SSF52540">
    <property type="entry name" value="P-loop containing nucleoside triphosphate hydrolases"/>
    <property type="match status" value="1"/>
</dbReference>
<evidence type="ECO:0000259" key="6">
    <source>
        <dbReference type="PROSITE" id="PS51192"/>
    </source>
</evidence>
<dbReference type="InterPro" id="IPR001650">
    <property type="entry name" value="Helicase_C-like"/>
</dbReference>
<dbReference type="CDD" id="cd18025">
    <property type="entry name" value="DEXHc_DDX60"/>
    <property type="match status" value="1"/>
</dbReference>
<accession>A0AAN7U119</accession>
<dbReference type="PROSITE" id="PS51192">
    <property type="entry name" value="HELICASE_ATP_BIND_1"/>
    <property type="match status" value="1"/>
</dbReference>
<dbReference type="Gene3D" id="3.40.50.300">
    <property type="entry name" value="P-loop containing nucleotide triphosphate hydrolases"/>
    <property type="match status" value="2"/>
</dbReference>